<reference evidence="4 5" key="1">
    <citation type="submission" date="2021-03" db="EMBL/GenBank/DDBJ databases">
        <title>Genomic Encyclopedia of Type Strains, Phase IV (KMG-IV): sequencing the most valuable type-strain genomes for metagenomic binning, comparative biology and taxonomic classification.</title>
        <authorList>
            <person name="Goeker M."/>
        </authorList>
    </citation>
    <scope>NUCLEOTIDE SEQUENCE [LARGE SCALE GENOMIC DNA]</scope>
    <source>
        <strain evidence="4 5">DSM 26427</strain>
    </source>
</reference>
<feature type="transmembrane region" description="Helical" evidence="2">
    <location>
        <begin position="82"/>
        <end position="101"/>
    </location>
</feature>
<dbReference type="InterPro" id="IPR002656">
    <property type="entry name" value="Acyl_transf_3_dom"/>
</dbReference>
<feature type="transmembrane region" description="Helical" evidence="2">
    <location>
        <begin position="36"/>
        <end position="61"/>
    </location>
</feature>
<feature type="transmembrane region" description="Helical" evidence="2">
    <location>
        <begin position="250"/>
        <end position="269"/>
    </location>
</feature>
<name>A0ABS4EVQ1_9HYPH</name>
<keyword evidence="2" id="KW-0472">Membrane</keyword>
<keyword evidence="2" id="KW-1133">Transmembrane helix</keyword>
<feature type="transmembrane region" description="Helical" evidence="2">
    <location>
        <begin position="132"/>
        <end position="154"/>
    </location>
</feature>
<protein>
    <submittedName>
        <fullName evidence="4">Peptidoglycan/LPS O-acetylase OafA/YrhL</fullName>
    </submittedName>
</protein>
<dbReference type="EMBL" id="JAGGJV010000013">
    <property type="protein sequence ID" value="MBP1862030.1"/>
    <property type="molecule type" value="Genomic_DNA"/>
</dbReference>
<feature type="transmembrane region" description="Helical" evidence="2">
    <location>
        <begin position="222"/>
        <end position="244"/>
    </location>
</feature>
<feature type="transmembrane region" description="Helical" evidence="2">
    <location>
        <begin position="161"/>
        <end position="178"/>
    </location>
</feature>
<evidence type="ECO:0000256" key="2">
    <source>
        <dbReference type="SAM" id="Phobius"/>
    </source>
</evidence>
<dbReference type="InterPro" id="IPR050879">
    <property type="entry name" value="Acyltransferase_3"/>
</dbReference>
<dbReference type="Proteomes" id="UP000823786">
    <property type="component" value="Unassembled WGS sequence"/>
</dbReference>
<keyword evidence="5" id="KW-1185">Reference proteome</keyword>
<dbReference type="Pfam" id="PF01757">
    <property type="entry name" value="Acyl_transf_3"/>
    <property type="match status" value="1"/>
</dbReference>
<evidence type="ECO:0000313" key="5">
    <source>
        <dbReference type="Proteomes" id="UP000823786"/>
    </source>
</evidence>
<feature type="region of interest" description="Disordered" evidence="1">
    <location>
        <begin position="358"/>
        <end position="382"/>
    </location>
</feature>
<dbReference type="PANTHER" id="PTHR23028">
    <property type="entry name" value="ACETYLTRANSFERASE"/>
    <property type="match status" value="1"/>
</dbReference>
<evidence type="ECO:0000259" key="3">
    <source>
        <dbReference type="Pfam" id="PF01757"/>
    </source>
</evidence>
<evidence type="ECO:0000313" key="4">
    <source>
        <dbReference type="EMBL" id="MBP1862030.1"/>
    </source>
</evidence>
<dbReference type="RefSeq" id="WP_209856928.1">
    <property type="nucleotide sequence ID" value="NZ_JAGGJV010000013.1"/>
</dbReference>
<dbReference type="PANTHER" id="PTHR23028:SF53">
    <property type="entry name" value="ACYL_TRANSF_3 DOMAIN-CONTAINING PROTEIN"/>
    <property type="match status" value="1"/>
</dbReference>
<feature type="transmembrane region" description="Helical" evidence="2">
    <location>
        <begin position="290"/>
        <end position="310"/>
    </location>
</feature>
<evidence type="ECO:0000256" key="1">
    <source>
        <dbReference type="SAM" id="MobiDB-lite"/>
    </source>
</evidence>
<organism evidence="4 5">
    <name type="scientific">Rhizobium herbae</name>
    <dbReference type="NCBI Taxonomy" id="508661"/>
    <lineage>
        <taxon>Bacteria</taxon>
        <taxon>Pseudomonadati</taxon>
        <taxon>Pseudomonadota</taxon>
        <taxon>Alphaproteobacteria</taxon>
        <taxon>Hyphomicrobiales</taxon>
        <taxon>Rhizobiaceae</taxon>
        <taxon>Rhizobium/Agrobacterium group</taxon>
        <taxon>Rhizobium</taxon>
    </lineage>
</organism>
<proteinExistence type="predicted"/>
<accession>A0ABS4EVQ1</accession>
<gene>
    <name evidence="4" type="ORF">J2Z75_005561</name>
</gene>
<feature type="transmembrane region" description="Helical" evidence="2">
    <location>
        <begin position="316"/>
        <end position="334"/>
    </location>
</feature>
<feature type="domain" description="Acyltransferase 3" evidence="3">
    <location>
        <begin position="6"/>
        <end position="335"/>
    </location>
</feature>
<sequence length="382" mass="41404">MNRLPALQILRGIAASLVVLDHSILRHAEWNDYPSVVTVAAQYSGTLGVAVFFVISGYIMIHTAGSQFGQPGAATAFLRKRIIRIVPLYWAATMLEVALRLRKGGALDPQQLLASLFFIPQSVEPGNYMRPLLGVGWTLNYEIFFYCMFAIALFFKKPAGLVLLFSTLVGFVALGAMSKSLTNTSQPYTLLGFWTDPIILLFAAGVAVGLIPEAARRQTTGIHPVVAAVGLLLAYAAVFLFAVGSYPIPLAWQAGGWVFCILAVGLCVLGKQNGTSATEKIGTQLGDISYALYLFHFFAIVAAEKIWWFLFGKNPSILFILAAYLTSVAAAYAIHHLIEVNVARLLAARSTRAEPGFRQADTVSSDAIPHQHAPAPHRSAHL</sequence>
<keyword evidence="2" id="KW-0812">Transmembrane</keyword>
<comment type="caution">
    <text evidence="4">The sequence shown here is derived from an EMBL/GenBank/DDBJ whole genome shotgun (WGS) entry which is preliminary data.</text>
</comment>
<feature type="transmembrane region" description="Helical" evidence="2">
    <location>
        <begin position="190"/>
        <end position="210"/>
    </location>
</feature>